<proteinExistence type="predicted"/>
<sequence length="461" mass="54146">MANSFQNEIESLKETIEQNNKDLYNAGVQGKALLERNEQLENEIQQLHIEYTKTNEELEQEKYSLKSRIDVKKSEKRLENSILEEKQSLRIDVDRKCEGLDKLHRAEISAIKHQMKELQNELDESRLIQRQQEDKINKQNELLDDVEARRRQIHKYVIDSCTTELELATEVEKLKIEIIKLRKESMQHQNLNERYELQVAAMQKELFDLNEQKRNVEKDRETYYNQLERCRQEKRDVQSELDAVMFQASDPNSRGNSLFGEVEDKRVIAEKNLISAQIKLKCLKKRFDQQVSYALHLKTKIAQLWQTRGGSAEQDRIRRLEVTLSTTRNDYEKAMSKISKLEVQKSLYKQAEPNNKYHDTKYECHYDVTSIVTSQLFDKSTKVTSELKETKKELDETQLFLMAETNKVSEAERALYRSRCDCDTLRAKVVKLNLEIAQLKLEHGSGGRVKSAVKKGNREII</sequence>
<dbReference type="InterPro" id="IPR051149">
    <property type="entry name" value="Spindly/BICDR_Dynein_Adapter"/>
</dbReference>
<dbReference type="InParanoid" id="F6ZTN4"/>
<evidence type="ECO:0000256" key="2">
    <source>
        <dbReference type="SAM" id="Coils"/>
    </source>
</evidence>
<dbReference type="HOGENOM" id="CLU_031713_1_0_1"/>
<dbReference type="GO" id="GO:0034501">
    <property type="term" value="P:protein localization to kinetochore"/>
    <property type="evidence" value="ECO:0000318"/>
    <property type="project" value="GO_Central"/>
</dbReference>
<evidence type="ECO:0000313" key="4">
    <source>
        <dbReference type="Proteomes" id="UP000008144"/>
    </source>
</evidence>
<gene>
    <name evidence="3" type="primary">LOC100182525</name>
</gene>
<keyword evidence="1 2" id="KW-0175">Coiled coil</keyword>
<reference evidence="3" key="3">
    <citation type="submission" date="2025-09" db="UniProtKB">
        <authorList>
            <consortium name="Ensembl"/>
        </authorList>
    </citation>
    <scope>IDENTIFICATION</scope>
</reference>
<dbReference type="PANTHER" id="PTHR32123">
    <property type="entry name" value="BICD FAMILY-LIKE CARGO ADAPTER"/>
    <property type="match status" value="1"/>
</dbReference>
<protein>
    <submittedName>
        <fullName evidence="3">Protein Spindly-like</fullName>
    </submittedName>
</protein>
<reference evidence="4" key="1">
    <citation type="journal article" date="2002" name="Science">
        <title>The draft genome of Ciona intestinalis: insights into chordate and vertebrate origins.</title>
        <authorList>
            <person name="Dehal P."/>
            <person name="Satou Y."/>
            <person name="Campbell R.K."/>
            <person name="Chapman J."/>
            <person name="Degnan B."/>
            <person name="De Tomaso A."/>
            <person name="Davidson B."/>
            <person name="Di Gregorio A."/>
            <person name="Gelpke M."/>
            <person name="Goodstein D.M."/>
            <person name="Harafuji N."/>
            <person name="Hastings K.E."/>
            <person name="Ho I."/>
            <person name="Hotta K."/>
            <person name="Huang W."/>
            <person name="Kawashima T."/>
            <person name="Lemaire P."/>
            <person name="Martinez D."/>
            <person name="Meinertzhagen I.A."/>
            <person name="Necula S."/>
            <person name="Nonaka M."/>
            <person name="Putnam N."/>
            <person name="Rash S."/>
            <person name="Saiga H."/>
            <person name="Satake M."/>
            <person name="Terry A."/>
            <person name="Yamada L."/>
            <person name="Wang H.G."/>
            <person name="Awazu S."/>
            <person name="Azumi K."/>
            <person name="Boore J."/>
            <person name="Branno M."/>
            <person name="Chin-Bow S."/>
            <person name="DeSantis R."/>
            <person name="Doyle S."/>
            <person name="Francino P."/>
            <person name="Keys D.N."/>
            <person name="Haga S."/>
            <person name="Hayashi H."/>
            <person name="Hino K."/>
            <person name="Imai K.S."/>
            <person name="Inaba K."/>
            <person name="Kano S."/>
            <person name="Kobayashi K."/>
            <person name="Kobayashi M."/>
            <person name="Lee B.I."/>
            <person name="Makabe K.W."/>
            <person name="Manohar C."/>
            <person name="Matassi G."/>
            <person name="Medina M."/>
            <person name="Mochizuki Y."/>
            <person name="Mount S."/>
            <person name="Morishita T."/>
            <person name="Miura S."/>
            <person name="Nakayama A."/>
            <person name="Nishizaka S."/>
            <person name="Nomoto H."/>
            <person name="Ohta F."/>
            <person name="Oishi K."/>
            <person name="Rigoutsos I."/>
            <person name="Sano M."/>
            <person name="Sasaki A."/>
            <person name="Sasakura Y."/>
            <person name="Shoguchi E."/>
            <person name="Shin-i T."/>
            <person name="Spagnuolo A."/>
            <person name="Stainier D."/>
            <person name="Suzuki M.M."/>
            <person name="Tassy O."/>
            <person name="Takatori N."/>
            <person name="Tokuoka M."/>
            <person name="Yagi K."/>
            <person name="Yoshizaki F."/>
            <person name="Wada S."/>
            <person name="Zhang C."/>
            <person name="Hyatt P.D."/>
            <person name="Larimer F."/>
            <person name="Detter C."/>
            <person name="Doggett N."/>
            <person name="Glavina T."/>
            <person name="Hawkins T."/>
            <person name="Richardson P."/>
            <person name="Lucas S."/>
            <person name="Kohara Y."/>
            <person name="Levine M."/>
            <person name="Satoh N."/>
            <person name="Rokhsar D.S."/>
        </authorList>
    </citation>
    <scope>NUCLEOTIDE SEQUENCE [LARGE SCALE GENOMIC DNA]</scope>
</reference>
<dbReference type="GO" id="GO:0000922">
    <property type="term" value="C:spindle pole"/>
    <property type="evidence" value="ECO:0000318"/>
    <property type="project" value="GO_Central"/>
</dbReference>
<feature type="coiled-coil region" evidence="2">
    <location>
        <begin position="101"/>
        <end position="240"/>
    </location>
</feature>
<feature type="coiled-coil region" evidence="2">
    <location>
        <begin position="317"/>
        <end position="344"/>
    </location>
</feature>
<feature type="coiled-coil region" evidence="2">
    <location>
        <begin position="2"/>
        <end position="75"/>
    </location>
</feature>
<reference evidence="3" key="2">
    <citation type="submission" date="2025-08" db="UniProtKB">
        <authorList>
            <consortium name="Ensembl"/>
        </authorList>
    </citation>
    <scope>IDENTIFICATION</scope>
</reference>
<dbReference type="AlphaFoldDB" id="F6ZTN4"/>
<accession>F6ZTN4</accession>
<dbReference type="Proteomes" id="UP000008144">
    <property type="component" value="Unassembled WGS sequence"/>
</dbReference>
<dbReference type="GO" id="GO:0007080">
    <property type="term" value="P:mitotic metaphase chromosome alignment"/>
    <property type="evidence" value="ECO:0000318"/>
    <property type="project" value="GO_Central"/>
</dbReference>
<name>F6ZTN4_CIOIN</name>
<dbReference type="PANTHER" id="PTHR32123:SF9">
    <property type="entry name" value="PROTEIN SPINDLY"/>
    <property type="match status" value="1"/>
</dbReference>
<dbReference type="GeneTree" id="ENSGT00510000047951"/>
<dbReference type="FunCoup" id="F6ZTN4">
    <property type="interactions" value="9"/>
</dbReference>
<dbReference type="GO" id="GO:0000132">
    <property type="term" value="P:establishment of mitotic spindle orientation"/>
    <property type="evidence" value="ECO:0000318"/>
    <property type="project" value="GO_Central"/>
</dbReference>
<dbReference type="STRING" id="7719.ENSCINP00000023089"/>
<dbReference type="GO" id="GO:0000940">
    <property type="term" value="C:outer kinetochore"/>
    <property type="evidence" value="ECO:0000318"/>
    <property type="project" value="GO_Central"/>
</dbReference>
<evidence type="ECO:0000256" key="1">
    <source>
        <dbReference type="ARBA" id="ARBA00023054"/>
    </source>
</evidence>
<evidence type="ECO:0000313" key="3">
    <source>
        <dbReference type="Ensembl" id="ENSCINP00000023089.2"/>
    </source>
</evidence>
<keyword evidence="4" id="KW-1185">Reference proteome</keyword>
<dbReference type="GO" id="GO:0043515">
    <property type="term" value="F:kinetochore binding"/>
    <property type="evidence" value="ECO:0000318"/>
    <property type="project" value="GO_Central"/>
</dbReference>
<organism evidence="3 4">
    <name type="scientific">Ciona intestinalis</name>
    <name type="common">Transparent sea squirt</name>
    <name type="synonym">Ascidia intestinalis</name>
    <dbReference type="NCBI Taxonomy" id="7719"/>
    <lineage>
        <taxon>Eukaryota</taxon>
        <taxon>Metazoa</taxon>
        <taxon>Chordata</taxon>
        <taxon>Tunicata</taxon>
        <taxon>Ascidiacea</taxon>
        <taxon>Phlebobranchia</taxon>
        <taxon>Cionidae</taxon>
        <taxon>Ciona</taxon>
    </lineage>
</organism>
<dbReference type="OMA" id="NANECNQ"/>
<dbReference type="Ensembl" id="ENSCINT00000023335.2">
    <property type="protein sequence ID" value="ENSCINP00000023089.2"/>
    <property type="gene ID" value="ENSCING00000012346.2"/>
</dbReference>